<proteinExistence type="predicted"/>
<sequence>MELSSYPTVCSPSSCYGDSPCVVSKCYNLCKFQLYLIRYNKPMEDGHPEFTKNSTTAVHNHIIPTHESESSVVRAYLQSKPKQCMYRSRTGG</sequence>
<evidence type="ECO:0000313" key="1">
    <source>
        <dbReference type="EMBL" id="JAD62022.1"/>
    </source>
</evidence>
<reference evidence="1" key="1">
    <citation type="submission" date="2014-09" db="EMBL/GenBank/DDBJ databases">
        <authorList>
            <person name="Magalhaes I.L.F."/>
            <person name="Oliveira U."/>
            <person name="Santos F.R."/>
            <person name="Vidigal T.H.D.A."/>
            <person name="Brescovit A.D."/>
            <person name="Santos A.J."/>
        </authorList>
    </citation>
    <scope>NUCLEOTIDE SEQUENCE</scope>
    <source>
        <tissue evidence="1">Shoot tissue taken approximately 20 cm above the soil surface</tissue>
    </source>
</reference>
<accession>A0A0A9BRR6</accession>
<dbReference type="EMBL" id="GBRH01235873">
    <property type="protein sequence ID" value="JAD62022.1"/>
    <property type="molecule type" value="Transcribed_RNA"/>
</dbReference>
<organism evidence="1">
    <name type="scientific">Arundo donax</name>
    <name type="common">Giant reed</name>
    <name type="synonym">Donax arundinaceus</name>
    <dbReference type="NCBI Taxonomy" id="35708"/>
    <lineage>
        <taxon>Eukaryota</taxon>
        <taxon>Viridiplantae</taxon>
        <taxon>Streptophyta</taxon>
        <taxon>Embryophyta</taxon>
        <taxon>Tracheophyta</taxon>
        <taxon>Spermatophyta</taxon>
        <taxon>Magnoliopsida</taxon>
        <taxon>Liliopsida</taxon>
        <taxon>Poales</taxon>
        <taxon>Poaceae</taxon>
        <taxon>PACMAD clade</taxon>
        <taxon>Arundinoideae</taxon>
        <taxon>Arundineae</taxon>
        <taxon>Arundo</taxon>
    </lineage>
</organism>
<reference evidence="1" key="2">
    <citation type="journal article" date="2015" name="Data Brief">
        <title>Shoot transcriptome of the giant reed, Arundo donax.</title>
        <authorList>
            <person name="Barrero R.A."/>
            <person name="Guerrero F.D."/>
            <person name="Moolhuijzen P."/>
            <person name="Goolsby J.A."/>
            <person name="Tidwell J."/>
            <person name="Bellgard S.E."/>
            <person name="Bellgard M.I."/>
        </authorList>
    </citation>
    <scope>NUCLEOTIDE SEQUENCE</scope>
    <source>
        <tissue evidence="1">Shoot tissue taken approximately 20 cm above the soil surface</tissue>
    </source>
</reference>
<dbReference type="AlphaFoldDB" id="A0A0A9BRR6"/>
<name>A0A0A9BRR6_ARUDO</name>
<protein>
    <submittedName>
        <fullName evidence="1">Uncharacterized protein</fullName>
    </submittedName>
</protein>